<proteinExistence type="predicted"/>
<comment type="caution">
    <text evidence="2">The sequence shown here is derived from an EMBL/GenBank/DDBJ whole genome shotgun (WGS) entry which is preliminary data.</text>
</comment>
<evidence type="ECO:0000313" key="3">
    <source>
        <dbReference type="Proteomes" id="UP000249619"/>
    </source>
</evidence>
<dbReference type="Proteomes" id="UP000249619">
    <property type="component" value="Unassembled WGS sequence"/>
</dbReference>
<sequence>MSSPTPNNDKITHIAGHQPTFHLEAQDSGVGGTVQQTCDREFVAALSGYGRLYEKDIDVDGQGELVGSGVQILQQQVVGQLFAPVWVEAEWGSLGGGYAGNGKGFYIVPAGADVGRDDGRTHGSTPLRHHGGYTRNGTHPQVQANWHSPARAVLGSTGRGMDITPDTSDRQQLHPDTMATKQAHRRWSPYQNAVSIQTGHNVHAASNFRGQHQIKHTHQATPPQPREDEKLGEPTASLKAGIPFFTSFAQAKACIPAKDWRCPASDATLPSTPRARQDYVNQLLSALNNTQNTLDTSGLTFTKRWSSTGTGTSTTSPSPNHPPYYNPHSKESLCWLILSLAERLHTSGPSTAFTSLDTAFWADAKRTREWSFRERIVRIAELLASSKSKCDALLGGGGLQLLVANPEERLRAAVADGRGNGKKRELLGGVAGVGKGMGEREDVKMEG</sequence>
<accession>A0A364N7E4</accession>
<dbReference type="STRING" id="183478.A0A364N7E4"/>
<dbReference type="AlphaFoldDB" id="A0A364N7E4"/>
<organism evidence="2 3">
    <name type="scientific">Stemphylium lycopersici</name>
    <name type="common">Tomato gray leaf spot disease fungus</name>
    <name type="synonym">Thyrospora lycopersici</name>
    <dbReference type="NCBI Taxonomy" id="183478"/>
    <lineage>
        <taxon>Eukaryota</taxon>
        <taxon>Fungi</taxon>
        <taxon>Dikarya</taxon>
        <taxon>Ascomycota</taxon>
        <taxon>Pezizomycotina</taxon>
        <taxon>Dothideomycetes</taxon>
        <taxon>Pleosporomycetidae</taxon>
        <taxon>Pleosporales</taxon>
        <taxon>Pleosporineae</taxon>
        <taxon>Pleosporaceae</taxon>
        <taxon>Stemphylium</taxon>
    </lineage>
</organism>
<protein>
    <submittedName>
        <fullName evidence="2">Uncharacterized protein</fullName>
    </submittedName>
</protein>
<evidence type="ECO:0000313" key="2">
    <source>
        <dbReference type="EMBL" id="RAR13157.1"/>
    </source>
</evidence>
<feature type="region of interest" description="Disordered" evidence="1">
    <location>
        <begin position="212"/>
        <end position="232"/>
    </location>
</feature>
<evidence type="ECO:0000256" key="1">
    <source>
        <dbReference type="SAM" id="MobiDB-lite"/>
    </source>
</evidence>
<dbReference type="EMBL" id="QGDH01000040">
    <property type="protein sequence ID" value="RAR13157.1"/>
    <property type="molecule type" value="Genomic_DNA"/>
</dbReference>
<reference evidence="3" key="1">
    <citation type="submission" date="2018-05" db="EMBL/GenBank/DDBJ databases">
        <title>Draft genome sequence of Stemphylium lycopersici strain CIDEFI 213.</title>
        <authorList>
            <person name="Medina R."/>
            <person name="Franco M.E.E."/>
            <person name="Lucentini C.G."/>
            <person name="Saparrat M.C.N."/>
            <person name="Balatti P.A."/>
        </authorList>
    </citation>
    <scope>NUCLEOTIDE SEQUENCE [LARGE SCALE GENOMIC DNA]</scope>
    <source>
        <strain evidence="3">CIDEFI 213</strain>
    </source>
</reference>
<keyword evidence="3" id="KW-1185">Reference proteome</keyword>
<dbReference type="OrthoDB" id="3794856at2759"/>
<name>A0A364N7E4_STELY</name>
<gene>
    <name evidence="2" type="ORF">DDE83_003542</name>
</gene>